<dbReference type="PROSITE" id="PS50600">
    <property type="entry name" value="ULP_PROTEASE"/>
    <property type="match status" value="1"/>
</dbReference>
<dbReference type="OrthoDB" id="1939479at2759"/>
<evidence type="ECO:0000256" key="5">
    <source>
        <dbReference type="SAM" id="MobiDB-lite"/>
    </source>
</evidence>
<evidence type="ECO:0000256" key="3">
    <source>
        <dbReference type="ARBA" id="ARBA00022801"/>
    </source>
</evidence>
<feature type="domain" description="Ubiquitin-like protease family profile" evidence="6">
    <location>
        <begin position="384"/>
        <end position="555"/>
    </location>
</feature>
<dbReference type="Gene3D" id="3.40.395.10">
    <property type="entry name" value="Adenoviral Proteinase, Chain A"/>
    <property type="match status" value="1"/>
</dbReference>
<dbReference type="InterPro" id="IPR003653">
    <property type="entry name" value="Peptidase_C48_C"/>
</dbReference>
<evidence type="ECO:0000313" key="8">
    <source>
        <dbReference type="Proteomes" id="UP000281245"/>
    </source>
</evidence>
<evidence type="ECO:0000256" key="2">
    <source>
        <dbReference type="ARBA" id="ARBA00022670"/>
    </source>
</evidence>
<comment type="caution">
    <text evidence="7">The sequence shown here is derived from an EMBL/GenBank/DDBJ whole genome shotgun (WGS) entry which is preliminary data.</text>
</comment>
<evidence type="ECO:0000256" key="1">
    <source>
        <dbReference type="ARBA" id="ARBA00005234"/>
    </source>
</evidence>
<keyword evidence="2" id="KW-0645">Protease</keyword>
<evidence type="ECO:0000256" key="4">
    <source>
        <dbReference type="SAM" id="Coils"/>
    </source>
</evidence>
<dbReference type="Proteomes" id="UP000281245">
    <property type="component" value="Unassembled WGS sequence"/>
</dbReference>
<keyword evidence="3" id="KW-0378">Hydrolase</keyword>
<dbReference type="EMBL" id="QWIJ01000354">
    <property type="protein sequence ID" value="RMX83398.1"/>
    <property type="molecule type" value="Genomic_DNA"/>
</dbReference>
<protein>
    <recommendedName>
        <fullName evidence="6">Ubiquitin-like protease family profile domain-containing protein</fullName>
    </recommendedName>
</protein>
<evidence type="ECO:0000259" key="6">
    <source>
        <dbReference type="PROSITE" id="PS50600"/>
    </source>
</evidence>
<dbReference type="InterPro" id="IPR038765">
    <property type="entry name" value="Papain-like_cys_pep_sf"/>
</dbReference>
<dbReference type="GO" id="GO:0008234">
    <property type="term" value="F:cysteine-type peptidase activity"/>
    <property type="evidence" value="ECO:0007669"/>
    <property type="project" value="InterPro"/>
</dbReference>
<comment type="similarity">
    <text evidence="1">Belongs to the peptidase C48 family.</text>
</comment>
<name>A0A3M6WYQ2_HORWE</name>
<dbReference type="Pfam" id="PF02902">
    <property type="entry name" value="Peptidase_C48"/>
    <property type="match status" value="1"/>
</dbReference>
<dbReference type="SUPFAM" id="SSF54001">
    <property type="entry name" value="Cysteine proteinases"/>
    <property type="match status" value="1"/>
</dbReference>
<feature type="compositionally biased region" description="Basic and acidic residues" evidence="5">
    <location>
        <begin position="120"/>
        <end position="141"/>
    </location>
</feature>
<feature type="compositionally biased region" description="Polar residues" evidence="5">
    <location>
        <begin position="163"/>
        <end position="173"/>
    </location>
</feature>
<proteinExistence type="inferred from homology"/>
<evidence type="ECO:0000313" key="7">
    <source>
        <dbReference type="EMBL" id="RMX83398.1"/>
    </source>
</evidence>
<feature type="region of interest" description="Disordered" evidence="5">
    <location>
        <begin position="57"/>
        <end position="179"/>
    </location>
</feature>
<feature type="coiled-coil region" evidence="4">
    <location>
        <begin position="239"/>
        <end position="266"/>
    </location>
</feature>
<dbReference type="GO" id="GO:0019783">
    <property type="term" value="F:ubiquitin-like protein peptidase activity"/>
    <property type="evidence" value="ECO:0007669"/>
    <property type="project" value="UniProtKB-ARBA"/>
</dbReference>
<reference evidence="7 8" key="1">
    <citation type="journal article" date="2018" name="BMC Genomics">
        <title>Genomic evidence for intraspecific hybridization in a clonal and extremely halotolerant yeast.</title>
        <authorList>
            <person name="Gostincar C."/>
            <person name="Stajich J.E."/>
            <person name="Zupancic J."/>
            <person name="Zalar P."/>
            <person name="Gunde-Cimerman N."/>
        </authorList>
    </citation>
    <scope>NUCLEOTIDE SEQUENCE [LARGE SCALE GENOMIC DNA]</scope>
    <source>
        <strain evidence="7 8">EXF-6656</strain>
    </source>
</reference>
<keyword evidence="4" id="KW-0175">Coiled coil</keyword>
<accession>A0A3M6WYQ2</accession>
<feature type="compositionally biased region" description="Basic and acidic residues" evidence="5">
    <location>
        <begin position="57"/>
        <end position="77"/>
    </location>
</feature>
<organism evidence="7 8">
    <name type="scientific">Hortaea werneckii</name>
    <name type="common">Black yeast</name>
    <name type="synonym">Cladosporium werneckii</name>
    <dbReference type="NCBI Taxonomy" id="91943"/>
    <lineage>
        <taxon>Eukaryota</taxon>
        <taxon>Fungi</taxon>
        <taxon>Dikarya</taxon>
        <taxon>Ascomycota</taxon>
        <taxon>Pezizomycotina</taxon>
        <taxon>Dothideomycetes</taxon>
        <taxon>Dothideomycetidae</taxon>
        <taxon>Mycosphaerellales</taxon>
        <taxon>Teratosphaeriaceae</taxon>
        <taxon>Hortaea</taxon>
    </lineage>
</organism>
<dbReference type="VEuPathDB" id="FungiDB:BTJ68_03278"/>
<dbReference type="GO" id="GO:0006508">
    <property type="term" value="P:proteolysis"/>
    <property type="evidence" value="ECO:0007669"/>
    <property type="project" value="UniProtKB-KW"/>
</dbReference>
<sequence length="604" mass="67915">MKVAISAILVPRNHMLKASASLLLTCFVFESLFNRRERCKLQVRMIHSLKIRQALERQRRLKKSKDEKDKTENGKPKQERKRKAPDEDETRERDALAKSADKDGEVKGANEQEVGQSAHGHQECETKCKDSAEHQRDEHDVAAASADEGGEASGTDKPKETPQTKQDQGQSPVPDQDWINKHRRKYVARGGYQPGGGFLPSPSFAEIARQLSTQDPYELERLLSRMAVAHFRFFKPYAARTEEANLEDLVKELSEELEEAEAVQLVSDGTGITRRILEQETRLLGVQRQYVNELVGRDGIEGYRDEIGRARQDMERREDRILSANHLAYPSSIPVGRSLYSVASHRPMSLLQDLSPAWTAAVDRFFALDQGSIDALPSQITRQSAFTNSLSEVLKEAQKVLRAGRQINDEVINYYIALLQVTADEEGLNIAFAPSFFYANVKEFRPNPESTCKRVSATSFRSFERIVLPVWTDKPAHWSVIIIEPAKHVISHFDPLQGTAGAEPLQDIGGLILGWIGGVKQWKSEKWQQVQEQRVLQQQDSNDCGPISLCIIRLALAEDARPADVADASVNNVGAVFRRRIMAELIANKVNPQDADIPQTLRPK</sequence>
<gene>
    <name evidence="7" type="ORF">D0869_05339</name>
</gene>
<dbReference type="AlphaFoldDB" id="A0A3M6WYQ2"/>
<feature type="compositionally biased region" description="Basic and acidic residues" evidence="5">
    <location>
        <begin position="90"/>
        <end position="110"/>
    </location>
</feature>